<gene>
    <name evidence="1" type="ORF">IHE45_16G004300</name>
</gene>
<dbReference type="EMBL" id="CM037026">
    <property type="protein sequence ID" value="KAH7659008.1"/>
    <property type="molecule type" value="Genomic_DNA"/>
</dbReference>
<sequence>MVFDCRIIFVMSTSMFLLVKMLLSHALFHKMLACIACSKQLDDGEDDSTSRAPGTKEPVKSLTSQIKDLVLKISGGGNRQCKGASSSSSYRSKSVRQRGHHPRYTDGSTSDGGQCKYLRSASSSSMPTWGFTTNSHNSDSESRQRRQWISSGGIGFPPEDDDNDDDDDDDDVVLQDNGEPKEWMAQVEPGVHITFVSLPGGAGNDLKRIRFSREMFNKWQAQRWWGENYDRIMELYNVQRFSSQALPTPPRSEDGEAHIGLQRNSSYPRVGSARDSPITQTQQPHHVRSKERVFPNTSSSSSSRHKTLSLSPRGGGTRSVPDPSESMLHHYFHPAAVAAAFGSGGGGGGGSMVGGLSGMGKGEASSVEASRTTTSSRDEAASVSISNASDLEVTEWVEQDEPGVYITIRELPDGTRELRRVRFSREKFGEVRAKLWWEENRERIQAQYL</sequence>
<protein>
    <submittedName>
        <fullName evidence="1">Brevis radix (BRX) domain-containing protein</fullName>
    </submittedName>
</protein>
<comment type="caution">
    <text evidence="1">The sequence shown here is derived from an EMBL/GenBank/DDBJ whole genome shotgun (WGS) entry which is preliminary data.</text>
</comment>
<organism evidence="1 2">
    <name type="scientific">Dioscorea alata</name>
    <name type="common">Purple yam</name>
    <dbReference type="NCBI Taxonomy" id="55571"/>
    <lineage>
        <taxon>Eukaryota</taxon>
        <taxon>Viridiplantae</taxon>
        <taxon>Streptophyta</taxon>
        <taxon>Embryophyta</taxon>
        <taxon>Tracheophyta</taxon>
        <taxon>Spermatophyta</taxon>
        <taxon>Magnoliopsida</taxon>
        <taxon>Liliopsida</taxon>
        <taxon>Dioscoreales</taxon>
        <taxon>Dioscoreaceae</taxon>
        <taxon>Dioscorea</taxon>
    </lineage>
</organism>
<evidence type="ECO:0000313" key="1">
    <source>
        <dbReference type="EMBL" id="KAH7659008.1"/>
    </source>
</evidence>
<dbReference type="Proteomes" id="UP000827976">
    <property type="component" value="Chromosome 16"/>
</dbReference>
<accession>A0ACB7UFH7</accession>
<evidence type="ECO:0000313" key="2">
    <source>
        <dbReference type="Proteomes" id="UP000827976"/>
    </source>
</evidence>
<keyword evidence="2" id="KW-1185">Reference proteome</keyword>
<proteinExistence type="predicted"/>
<reference evidence="2" key="1">
    <citation type="journal article" date="2022" name="Nat. Commun.">
        <title>Chromosome evolution and the genetic basis of agronomically important traits in greater yam.</title>
        <authorList>
            <person name="Bredeson J.V."/>
            <person name="Lyons J.B."/>
            <person name="Oniyinde I.O."/>
            <person name="Okereke N.R."/>
            <person name="Kolade O."/>
            <person name="Nnabue I."/>
            <person name="Nwadili C.O."/>
            <person name="Hribova E."/>
            <person name="Parker M."/>
            <person name="Nwogha J."/>
            <person name="Shu S."/>
            <person name="Carlson J."/>
            <person name="Kariba R."/>
            <person name="Muthemba S."/>
            <person name="Knop K."/>
            <person name="Barton G.J."/>
            <person name="Sherwood A.V."/>
            <person name="Lopez-Montes A."/>
            <person name="Asiedu R."/>
            <person name="Jamnadass R."/>
            <person name="Muchugi A."/>
            <person name="Goodstein D."/>
            <person name="Egesi C.N."/>
            <person name="Featherston J."/>
            <person name="Asfaw A."/>
            <person name="Simpson G.G."/>
            <person name="Dolezel J."/>
            <person name="Hendre P.S."/>
            <person name="Van Deynze A."/>
            <person name="Kumar P.L."/>
            <person name="Obidiegwu J.E."/>
            <person name="Bhattacharjee R."/>
            <person name="Rokhsar D.S."/>
        </authorList>
    </citation>
    <scope>NUCLEOTIDE SEQUENCE [LARGE SCALE GENOMIC DNA]</scope>
    <source>
        <strain evidence="2">cv. TDa95/00328</strain>
    </source>
</reference>
<name>A0ACB7UFH7_DIOAL</name>